<feature type="compositionally biased region" description="Polar residues" evidence="1">
    <location>
        <begin position="1"/>
        <end position="14"/>
    </location>
</feature>
<evidence type="ECO:0008006" key="5">
    <source>
        <dbReference type="Google" id="ProtNLM"/>
    </source>
</evidence>
<dbReference type="Proteomes" id="UP000603904">
    <property type="component" value="Unassembled WGS sequence"/>
</dbReference>
<dbReference type="InterPro" id="IPR022385">
    <property type="entry name" value="Rhs_assc_core"/>
</dbReference>
<keyword evidence="2" id="KW-0812">Transmembrane</keyword>
<feature type="compositionally biased region" description="Polar residues" evidence="1">
    <location>
        <begin position="23"/>
        <end position="36"/>
    </location>
</feature>
<keyword evidence="2" id="KW-1133">Transmembrane helix</keyword>
<gene>
    <name evidence="3" type="ORF">Mco01_27320</name>
</gene>
<keyword evidence="2" id="KW-0472">Membrane</keyword>
<dbReference type="RefSeq" id="WP_204057232.1">
    <property type="nucleotide sequence ID" value="NZ_BAAAGP010000004.1"/>
</dbReference>
<accession>A0ABQ4FY44</accession>
<sequence>MVKTLTQGSTTKTFTLDPLGRVRQTTSSAGAQTNRYASGGDSPAWINEANGTWTRNVTAFTGLAATQTSDGTLTPQLTNLHGDVVATCADSSSATGVDSYAEQTEYGLDRAINTSDRYEWLGGAQRASDTVADIILMGARLYNPTTGRFLQTDPVVGGNANAYDYVFADPINGIDLSGNCFWDLCIAEGIGLVELGIIVVGAVTAYVAGRQVMQYCRRNGCSLRFPHAHAIDVPFLNPKAESARRYKNTKYIVYRIATIGTDRIWKYGISRVSASRPKSQLGECQSWFKQKCGFIIMARVTGWYSARLL</sequence>
<evidence type="ECO:0000313" key="3">
    <source>
        <dbReference type="EMBL" id="GIH39732.1"/>
    </source>
</evidence>
<name>A0ABQ4FY44_9ACTN</name>
<dbReference type="EMBL" id="BOOC01000010">
    <property type="protein sequence ID" value="GIH39732.1"/>
    <property type="molecule type" value="Genomic_DNA"/>
</dbReference>
<proteinExistence type="predicted"/>
<evidence type="ECO:0000256" key="2">
    <source>
        <dbReference type="SAM" id="Phobius"/>
    </source>
</evidence>
<comment type="caution">
    <text evidence="3">The sequence shown here is derived from an EMBL/GenBank/DDBJ whole genome shotgun (WGS) entry which is preliminary data.</text>
</comment>
<feature type="region of interest" description="Disordered" evidence="1">
    <location>
        <begin position="1"/>
        <end position="44"/>
    </location>
</feature>
<reference evidence="3 4" key="1">
    <citation type="submission" date="2021-01" db="EMBL/GenBank/DDBJ databases">
        <title>Whole genome shotgun sequence of Microbispora corallina NBRC 16416.</title>
        <authorList>
            <person name="Komaki H."/>
            <person name="Tamura T."/>
        </authorList>
    </citation>
    <scope>NUCLEOTIDE SEQUENCE [LARGE SCALE GENOMIC DNA]</scope>
    <source>
        <strain evidence="3 4">NBRC 16416</strain>
    </source>
</reference>
<evidence type="ECO:0000256" key="1">
    <source>
        <dbReference type="SAM" id="MobiDB-lite"/>
    </source>
</evidence>
<dbReference type="NCBIfam" id="TIGR03696">
    <property type="entry name" value="Rhs_assc_core"/>
    <property type="match status" value="1"/>
</dbReference>
<feature type="transmembrane region" description="Helical" evidence="2">
    <location>
        <begin position="189"/>
        <end position="208"/>
    </location>
</feature>
<dbReference type="Gene3D" id="2.180.10.10">
    <property type="entry name" value="RHS repeat-associated core"/>
    <property type="match status" value="1"/>
</dbReference>
<keyword evidence="4" id="KW-1185">Reference proteome</keyword>
<protein>
    <recommendedName>
        <fullName evidence="5">RHS repeat-associated core domain-containing protein</fullName>
    </recommendedName>
</protein>
<evidence type="ECO:0000313" key="4">
    <source>
        <dbReference type="Proteomes" id="UP000603904"/>
    </source>
</evidence>
<organism evidence="3 4">
    <name type="scientific">Microbispora corallina</name>
    <dbReference type="NCBI Taxonomy" id="83302"/>
    <lineage>
        <taxon>Bacteria</taxon>
        <taxon>Bacillati</taxon>
        <taxon>Actinomycetota</taxon>
        <taxon>Actinomycetes</taxon>
        <taxon>Streptosporangiales</taxon>
        <taxon>Streptosporangiaceae</taxon>
        <taxon>Microbispora</taxon>
    </lineage>
</organism>